<evidence type="ECO:0000259" key="1">
    <source>
        <dbReference type="PROSITE" id="PS50076"/>
    </source>
</evidence>
<dbReference type="PRINTS" id="PR00625">
    <property type="entry name" value="JDOMAIN"/>
</dbReference>
<dbReference type="PANTHER" id="PTHR43908:SF3">
    <property type="entry name" value="AT29763P-RELATED"/>
    <property type="match status" value="1"/>
</dbReference>
<dbReference type="EMBL" id="HBHQ01019162">
    <property type="protein sequence ID" value="CAD9821014.1"/>
    <property type="molecule type" value="Transcribed_RNA"/>
</dbReference>
<dbReference type="SUPFAM" id="SSF46565">
    <property type="entry name" value="Chaperone J-domain"/>
    <property type="match status" value="1"/>
</dbReference>
<dbReference type="GO" id="GO:0005789">
    <property type="term" value="C:endoplasmic reticulum membrane"/>
    <property type="evidence" value="ECO:0007669"/>
    <property type="project" value="TreeGrafter"/>
</dbReference>
<dbReference type="Gene3D" id="1.10.287.110">
    <property type="entry name" value="DnaJ domain"/>
    <property type="match status" value="1"/>
</dbReference>
<dbReference type="PROSITE" id="PS50076">
    <property type="entry name" value="DNAJ_2"/>
    <property type="match status" value="1"/>
</dbReference>
<name>A0A7S2UIS6_9STRA</name>
<dbReference type="InterPro" id="IPR001623">
    <property type="entry name" value="DnaJ_domain"/>
</dbReference>
<dbReference type="Pfam" id="PF00226">
    <property type="entry name" value="DnaJ"/>
    <property type="match status" value="1"/>
</dbReference>
<dbReference type="PANTHER" id="PTHR43908">
    <property type="entry name" value="AT29763P-RELATED"/>
    <property type="match status" value="1"/>
</dbReference>
<accession>A0A7S2UIS6</accession>
<dbReference type="AlphaFoldDB" id="A0A7S2UIS6"/>
<evidence type="ECO:0000313" key="2">
    <source>
        <dbReference type="EMBL" id="CAD9821014.1"/>
    </source>
</evidence>
<dbReference type="InterPro" id="IPR051100">
    <property type="entry name" value="DnaJ_subfamily_B/C"/>
</dbReference>
<proteinExistence type="predicted"/>
<dbReference type="GO" id="GO:0071218">
    <property type="term" value="P:cellular response to misfolded protein"/>
    <property type="evidence" value="ECO:0007669"/>
    <property type="project" value="TreeGrafter"/>
</dbReference>
<protein>
    <recommendedName>
        <fullName evidence="1">J domain-containing protein</fullName>
    </recommendedName>
</protein>
<feature type="domain" description="J" evidence="1">
    <location>
        <begin position="16"/>
        <end position="83"/>
    </location>
</feature>
<dbReference type="GO" id="GO:0030544">
    <property type="term" value="F:Hsp70 protein binding"/>
    <property type="evidence" value="ECO:0007669"/>
    <property type="project" value="TreeGrafter"/>
</dbReference>
<dbReference type="InterPro" id="IPR036869">
    <property type="entry name" value="J_dom_sf"/>
</dbReference>
<dbReference type="CDD" id="cd06257">
    <property type="entry name" value="DnaJ"/>
    <property type="match status" value="1"/>
</dbReference>
<organism evidence="2">
    <name type="scientific">Attheya septentrionalis</name>
    <dbReference type="NCBI Taxonomy" id="420275"/>
    <lineage>
        <taxon>Eukaryota</taxon>
        <taxon>Sar</taxon>
        <taxon>Stramenopiles</taxon>
        <taxon>Ochrophyta</taxon>
        <taxon>Bacillariophyta</taxon>
        <taxon>Coscinodiscophyceae</taxon>
        <taxon>Chaetocerotophycidae</taxon>
        <taxon>Chaetocerotales</taxon>
        <taxon>Attheyaceae</taxon>
        <taxon>Attheya</taxon>
    </lineage>
</organism>
<gene>
    <name evidence="2" type="ORF">ASEP1449_LOCUS12847</name>
</gene>
<dbReference type="SMART" id="SM00271">
    <property type="entry name" value="DnaJ"/>
    <property type="match status" value="1"/>
</dbReference>
<reference evidence="2" key="1">
    <citation type="submission" date="2021-01" db="EMBL/GenBank/DDBJ databases">
        <authorList>
            <person name="Corre E."/>
            <person name="Pelletier E."/>
            <person name="Niang G."/>
            <person name="Scheremetjew M."/>
            <person name="Finn R."/>
            <person name="Kale V."/>
            <person name="Holt S."/>
            <person name="Cochrane G."/>
            <person name="Meng A."/>
            <person name="Brown T."/>
            <person name="Cohen L."/>
        </authorList>
    </citation>
    <scope>NUCLEOTIDE SEQUENCE</scope>
    <source>
        <strain evidence="2">CCMP2084</strain>
    </source>
</reference>
<sequence>MVDNEDVIEAVLKASHHYEVLGISQAEEDPSVLRRAYLTKSVKVHPDKNPNDTERATEAFQRVAQAWNVVQDPSERAHYDSFLKNGASSETEEPFCPPPPPSFQEALFAFAAVTSMMMNARGGSRSSASAAASSFAENLYFAKKLSEGRQQQQQQRGAEGVDNGAEETAHNAMALGASLRVVGAVANGMGFKQVGTMANRSATAAQAVGVGTLLTKDSPQLRKALEKGVNAISAMNFLLQKTSEKKNIS</sequence>